<evidence type="ECO:0000313" key="9">
    <source>
        <dbReference type="EMBL" id="PRX44976.1"/>
    </source>
</evidence>
<dbReference type="InterPro" id="IPR040921">
    <property type="entry name" value="Peptidase_S66C"/>
</dbReference>
<dbReference type="GO" id="GO:0008236">
    <property type="term" value="F:serine-type peptidase activity"/>
    <property type="evidence" value="ECO:0007669"/>
    <property type="project" value="UniProtKB-KW"/>
</dbReference>
<dbReference type="PANTHER" id="PTHR30237">
    <property type="entry name" value="MURAMOYLTETRAPEPTIDE CARBOXYPEPTIDASE"/>
    <property type="match status" value="1"/>
</dbReference>
<dbReference type="Gene3D" id="3.40.50.10740">
    <property type="entry name" value="Class I glutamine amidotransferase-like"/>
    <property type="match status" value="1"/>
</dbReference>
<evidence type="ECO:0000256" key="3">
    <source>
        <dbReference type="ARBA" id="ARBA00022670"/>
    </source>
</evidence>
<keyword evidence="2 9" id="KW-0121">Carboxypeptidase</keyword>
<dbReference type="PIRSF" id="PIRSF028757">
    <property type="entry name" value="LD-carboxypeptidase"/>
    <property type="match status" value="1"/>
</dbReference>
<keyword evidence="3" id="KW-0645">Protease</keyword>
<accession>A0A2T0LP80</accession>
<dbReference type="InterPro" id="IPR003507">
    <property type="entry name" value="S66_fam"/>
</dbReference>
<proteinExistence type="inferred from homology"/>
<feature type="domain" description="LD-carboxypeptidase C-terminal" evidence="8">
    <location>
        <begin position="174"/>
        <end position="285"/>
    </location>
</feature>
<dbReference type="SUPFAM" id="SSF52317">
    <property type="entry name" value="Class I glutamine amidotransferase-like"/>
    <property type="match status" value="1"/>
</dbReference>
<evidence type="ECO:0000256" key="5">
    <source>
        <dbReference type="ARBA" id="ARBA00022825"/>
    </source>
</evidence>
<keyword evidence="4" id="KW-0378">Hydrolase</keyword>
<dbReference type="CDD" id="cd07025">
    <property type="entry name" value="Peptidase_S66"/>
    <property type="match status" value="1"/>
</dbReference>
<dbReference type="Proteomes" id="UP000238362">
    <property type="component" value="Unassembled WGS sequence"/>
</dbReference>
<comment type="caution">
    <text evidence="9">The sequence shown here is derived from an EMBL/GenBank/DDBJ whole genome shotgun (WGS) entry which is preliminary data.</text>
</comment>
<dbReference type="SUPFAM" id="SSF141986">
    <property type="entry name" value="LD-carboxypeptidase A C-terminal domain-like"/>
    <property type="match status" value="1"/>
</dbReference>
<sequence>MTWPLRPGDTVALVAPAGPVTVEKLAAGAAVLESWGLRVRRATGLLARHPQLPYLAGTDAERARDFTEAWLDPEVTAVFAARGGYGCPRVLDLLDWEALRQAPPTLFAGSSDTTALHDAVGARLGLPTLFCPMPATSYFDAAAAAHLRATLFEPGTVRVLTGPEAGPLVPGRAEGRLVGGNLSLLAAGAGTPGTRPARDGIAVLEDVGEEPYRIDRMLTQLLRAGWFAGVRGIVLGSWTGCGDPRAVREVLRDRLGPLGVPVLCGLRFGHCPSALTVPLGVPAELDAAAARVVVRQRRGPGDVSSSCRS</sequence>
<feature type="active site" description="Charge relay system" evidence="6">
    <location>
        <position position="205"/>
    </location>
</feature>
<evidence type="ECO:0000259" key="8">
    <source>
        <dbReference type="Pfam" id="PF17676"/>
    </source>
</evidence>
<dbReference type="RefSeq" id="WP_106180931.1">
    <property type="nucleotide sequence ID" value="NZ_PVNH01000010.1"/>
</dbReference>
<evidence type="ECO:0000259" key="7">
    <source>
        <dbReference type="Pfam" id="PF02016"/>
    </source>
</evidence>
<evidence type="ECO:0000256" key="1">
    <source>
        <dbReference type="ARBA" id="ARBA00010233"/>
    </source>
</evidence>
<comment type="similarity">
    <text evidence="1">Belongs to the peptidase S66 family.</text>
</comment>
<dbReference type="Pfam" id="PF02016">
    <property type="entry name" value="Peptidase_S66"/>
    <property type="match status" value="1"/>
</dbReference>
<organism evidence="9 10">
    <name type="scientific">Prauserella shujinwangii</name>
    <dbReference type="NCBI Taxonomy" id="1453103"/>
    <lineage>
        <taxon>Bacteria</taxon>
        <taxon>Bacillati</taxon>
        <taxon>Actinomycetota</taxon>
        <taxon>Actinomycetes</taxon>
        <taxon>Pseudonocardiales</taxon>
        <taxon>Pseudonocardiaceae</taxon>
        <taxon>Prauserella</taxon>
    </lineage>
</organism>
<feature type="active site" description="Charge relay system" evidence="6">
    <location>
        <position position="270"/>
    </location>
</feature>
<name>A0A2T0LP80_9PSEU</name>
<evidence type="ECO:0000256" key="2">
    <source>
        <dbReference type="ARBA" id="ARBA00022645"/>
    </source>
</evidence>
<dbReference type="InterPro" id="IPR040449">
    <property type="entry name" value="Peptidase_S66_N"/>
</dbReference>
<dbReference type="InterPro" id="IPR029062">
    <property type="entry name" value="Class_I_gatase-like"/>
</dbReference>
<reference evidence="9 10" key="1">
    <citation type="submission" date="2018-03" db="EMBL/GenBank/DDBJ databases">
        <title>Genomic Encyclopedia of Type Strains, Phase III (KMG-III): the genomes of soil and plant-associated and newly described type strains.</title>
        <authorList>
            <person name="Whitman W."/>
        </authorList>
    </citation>
    <scope>NUCLEOTIDE SEQUENCE [LARGE SCALE GENOMIC DNA]</scope>
    <source>
        <strain evidence="9 10">CGMCC 4.7125</strain>
    </source>
</reference>
<dbReference type="OrthoDB" id="9807329at2"/>
<dbReference type="Gene3D" id="3.50.30.60">
    <property type="entry name" value="LD-carboxypeptidase A C-terminal domain-like"/>
    <property type="match status" value="1"/>
</dbReference>
<dbReference type="Pfam" id="PF17676">
    <property type="entry name" value="Peptidase_S66C"/>
    <property type="match status" value="1"/>
</dbReference>
<keyword evidence="10" id="KW-1185">Reference proteome</keyword>
<dbReference type="InterPro" id="IPR027478">
    <property type="entry name" value="LdcA_N"/>
</dbReference>
<dbReference type="InterPro" id="IPR027461">
    <property type="entry name" value="Carboxypeptidase_A_C_sf"/>
</dbReference>
<evidence type="ECO:0000256" key="6">
    <source>
        <dbReference type="PIRSR" id="PIRSR028757-1"/>
    </source>
</evidence>
<dbReference type="AlphaFoldDB" id="A0A2T0LP80"/>
<dbReference type="PANTHER" id="PTHR30237:SF2">
    <property type="entry name" value="MUREIN TETRAPEPTIDE CARBOXYPEPTIDASE"/>
    <property type="match status" value="1"/>
</dbReference>
<gene>
    <name evidence="9" type="ORF">B0I33_11075</name>
</gene>
<dbReference type="EMBL" id="PVNH01000010">
    <property type="protein sequence ID" value="PRX44976.1"/>
    <property type="molecule type" value="Genomic_DNA"/>
</dbReference>
<dbReference type="GO" id="GO:0006508">
    <property type="term" value="P:proteolysis"/>
    <property type="evidence" value="ECO:0007669"/>
    <property type="project" value="UniProtKB-KW"/>
</dbReference>
<evidence type="ECO:0000313" key="10">
    <source>
        <dbReference type="Proteomes" id="UP000238362"/>
    </source>
</evidence>
<protein>
    <submittedName>
        <fullName evidence="9">Muramoyltetrapeptide carboxypeptidase</fullName>
    </submittedName>
</protein>
<feature type="active site" description="Nucleophile" evidence="6">
    <location>
        <position position="111"/>
    </location>
</feature>
<keyword evidence="5" id="KW-0720">Serine protease</keyword>
<feature type="domain" description="LD-carboxypeptidase N-terminal" evidence="7">
    <location>
        <begin position="11"/>
        <end position="129"/>
    </location>
</feature>
<dbReference type="GO" id="GO:0004180">
    <property type="term" value="F:carboxypeptidase activity"/>
    <property type="evidence" value="ECO:0007669"/>
    <property type="project" value="UniProtKB-KW"/>
</dbReference>
<evidence type="ECO:0000256" key="4">
    <source>
        <dbReference type="ARBA" id="ARBA00022801"/>
    </source>
</evidence>